<accession>A0A0E9QBW4</accession>
<reference evidence="2" key="1">
    <citation type="submission" date="2014-11" db="EMBL/GenBank/DDBJ databases">
        <authorList>
            <person name="Amaro Gonzalez C."/>
        </authorList>
    </citation>
    <scope>NUCLEOTIDE SEQUENCE</scope>
</reference>
<protein>
    <submittedName>
        <fullName evidence="2">Uncharacterized protein</fullName>
    </submittedName>
</protein>
<feature type="transmembrane region" description="Helical" evidence="1">
    <location>
        <begin position="6"/>
        <end position="31"/>
    </location>
</feature>
<keyword evidence="1" id="KW-1133">Transmembrane helix</keyword>
<reference evidence="2" key="2">
    <citation type="journal article" date="2015" name="Fish Shellfish Immunol.">
        <title>Early steps in the European eel (Anguilla anguilla)-Vibrio vulnificus interaction in the gills: Role of the RtxA13 toxin.</title>
        <authorList>
            <person name="Callol A."/>
            <person name="Pajuelo D."/>
            <person name="Ebbesson L."/>
            <person name="Teles M."/>
            <person name="MacKenzie S."/>
            <person name="Amaro C."/>
        </authorList>
    </citation>
    <scope>NUCLEOTIDE SEQUENCE</scope>
</reference>
<keyword evidence="1" id="KW-0472">Membrane</keyword>
<dbReference type="EMBL" id="GBXM01094560">
    <property type="protein sequence ID" value="JAH14017.1"/>
    <property type="molecule type" value="Transcribed_RNA"/>
</dbReference>
<keyword evidence="1" id="KW-0812">Transmembrane</keyword>
<proteinExistence type="predicted"/>
<evidence type="ECO:0000313" key="2">
    <source>
        <dbReference type="EMBL" id="JAH14017.1"/>
    </source>
</evidence>
<dbReference type="AlphaFoldDB" id="A0A0E9QBW4"/>
<name>A0A0E9QBW4_ANGAN</name>
<organism evidence="2">
    <name type="scientific">Anguilla anguilla</name>
    <name type="common">European freshwater eel</name>
    <name type="synonym">Muraena anguilla</name>
    <dbReference type="NCBI Taxonomy" id="7936"/>
    <lineage>
        <taxon>Eukaryota</taxon>
        <taxon>Metazoa</taxon>
        <taxon>Chordata</taxon>
        <taxon>Craniata</taxon>
        <taxon>Vertebrata</taxon>
        <taxon>Euteleostomi</taxon>
        <taxon>Actinopterygii</taxon>
        <taxon>Neopterygii</taxon>
        <taxon>Teleostei</taxon>
        <taxon>Anguilliformes</taxon>
        <taxon>Anguillidae</taxon>
        <taxon>Anguilla</taxon>
    </lineage>
</organism>
<sequence>MQETVIYFSITLWKLRLLKIIMLFIVLLLLFSV</sequence>
<evidence type="ECO:0000256" key="1">
    <source>
        <dbReference type="SAM" id="Phobius"/>
    </source>
</evidence>